<dbReference type="RefSeq" id="XP_035340963.1">
    <property type="nucleotide sequence ID" value="XM_035485070.1"/>
</dbReference>
<dbReference type="Proteomes" id="UP000509510">
    <property type="component" value="Chromosome I"/>
</dbReference>
<feature type="compositionally biased region" description="Low complexity" evidence="4">
    <location>
        <begin position="117"/>
        <end position="128"/>
    </location>
</feature>
<dbReference type="OrthoDB" id="2501249at2759"/>
<dbReference type="Pfam" id="PF01165">
    <property type="entry name" value="Ribosomal_S21"/>
    <property type="match status" value="1"/>
</dbReference>
<feature type="region of interest" description="Disordered" evidence="4">
    <location>
        <begin position="112"/>
        <end position="131"/>
    </location>
</feature>
<dbReference type="InterPro" id="IPR001911">
    <property type="entry name" value="Ribosomal_bS21"/>
</dbReference>
<evidence type="ECO:0000256" key="4">
    <source>
        <dbReference type="SAM" id="MobiDB-lite"/>
    </source>
</evidence>
<dbReference type="PANTHER" id="PTHR41237">
    <property type="entry name" value="37S RIBOSOMAL PROTEIN MRP21, MITOCHONDRIAL"/>
    <property type="match status" value="1"/>
</dbReference>
<protein>
    <recommendedName>
        <fullName evidence="7">Ribosomal protein S21</fullName>
    </recommendedName>
</protein>
<evidence type="ECO:0008006" key="7">
    <source>
        <dbReference type="Google" id="ProtNLM"/>
    </source>
</evidence>
<dbReference type="EMBL" id="CP055898">
    <property type="protein sequence ID" value="QKX54784.1"/>
    <property type="molecule type" value="Genomic_DNA"/>
</dbReference>
<reference evidence="6" key="1">
    <citation type="submission" date="2020-06" db="EMBL/GenBank/DDBJ databases">
        <title>A chromosome-scale genome assembly of Talaromyces rugulosus W13939.</title>
        <authorList>
            <person name="Wang B."/>
            <person name="Guo L."/>
            <person name="Ye K."/>
            <person name="Wang L."/>
        </authorList>
    </citation>
    <scope>NUCLEOTIDE SEQUENCE [LARGE SCALE GENOMIC DNA]</scope>
    <source>
        <strain evidence="6">W13939</strain>
    </source>
</reference>
<dbReference type="KEGG" id="trg:TRUGW13939_01873"/>
<dbReference type="GO" id="GO:0070124">
    <property type="term" value="P:mitochondrial translational initiation"/>
    <property type="evidence" value="ECO:0007669"/>
    <property type="project" value="TreeGrafter"/>
</dbReference>
<dbReference type="InterPro" id="IPR052837">
    <property type="entry name" value="Mitoribosomal_bS21"/>
</dbReference>
<feature type="compositionally biased region" description="Low complexity" evidence="4">
    <location>
        <begin position="70"/>
        <end position="90"/>
    </location>
</feature>
<keyword evidence="6" id="KW-1185">Reference proteome</keyword>
<dbReference type="GO" id="GO:0003735">
    <property type="term" value="F:structural constituent of ribosome"/>
    <property type="evidence" value="ECO:0007669"/>
    <property type="project" value="InterPro"/>
</dbReference>
<feature type="compositionally biased region" description="Basic and acidic residues" evidence="4">
    <location>
        <begin position="55"/>
        <end position="69"/>
    </location>
</feature>
<evidence type="ECO:0000256" key="1">
    <source>
        <dbReference type="ARBA" id="ARBA00006640"/>
    </source>
</evidence>
<gene>
    <name evidence="5" type="ORF">TRUGW13939_01873</name>
</gene>
<keyword evidence="2" id="KW-0689">Ribosomal protein</keyword>
<evidence type="ECO:0000256" key="2">
    <source>
        <dbReference type="ARBA" id="ARBA00022980"/>
    </source>
</evidence>
<dbReference type="GeneID" id="55989383"/>
<proteinExistence type="inferred from homology"/>
<name>A0A7H8QLN8_TALRU</name>
<organism evidence="5 6">
    <name type="scientific">Talaromyces rugulosus</name>
    <name type="common">Penicillium rugulosum</name>
    <dbReference type="NCBI Taxonomy" id="121627"/>
    <lineage>
        <taxon>Eukaryota</taxon>
        <taxon>Fungi</taxon>
        <taxon>Dikarya</taxon>
        <taxon>Ascomycota</taxon>
        <taxon>Pezizomycotina</taxon>
        <taxon>Eurotiomycetes</taxon>
        <taxon>Eurotiomycetidae</taxon>
        <taxon>Eurotiales</taxon>
        <taxon>Trichocomaceae</taxon>
        <taxon>Talaromyces</taxon>
        <taxon>Talaromyces sect. Islandici</taxon>
    </lineage>
</organism>
<comment type="similarity">
    <text evidence="1">Belongs to the bacterial ribosomal protein bS21 family.</text>
</comment>
<accession>A0A7H8QLN8</accession>
<evidence type="ECO:0000313" key="6">
    <source>
        <dbReference type="Proteomes" id="UP000509510"/>
    </source>
</evidence>
<keyword evidence="3" id="KW-0687">Ribonucleoprotein</keyword>
<evidence type="ECO:0000313" key="5">
    <source>
        <dbReference type="EMBL" id="QKX54784.1"/>
    </source>
</evidence>
<feature type="region of interest" description="Disordered" evidence="4">
    <location>
        <begin position="40"/>
        <end position="106"/>
    </location>
</feature>
<sequence length="287" mass="32499">MAMHSTTLTRCLRTTPLSLFRQQMPKQPRQLSLLSANTTRAYSTNPSPPQENDESEKPAEKEAAADGDKNNNNSTEKTTTTSSSTNTETSPAHDLVSEAQTRTERTKQLLDSLRIKSPMSGSGNSNPPTNLKQSLKGLTKGLRELNAKPKDPVLARDFTKSIVPEFETKKPDEQQSPSLRTVANRISPILDRKPKPMIKTVPLKLGPKLGRQIMVQNDRGMDCASAIRTLEVSCRSNNLRRQEQNQRFHVRRGQARKNLRIQRWRKLFKVSFLATVRKIDRMRDQGW</sequence>
<dbReference type="GO" id="GO:0005763">
    <property type="term" value="C:mitochondrial small ribosomal subunit"/>
    <property type="evidence" value="ECO:0007669"/>
    <property type="project" value="TreeGrafter"/>
</dbReference>
<dbReference type="PANTHER" id="PTHR41237:SF1">
    <property type="entry name" value="SMALL RIBOSOMAL SUBUNIT PROTEIN BS21M"/>
    <property type="match status" value="1"/>
</dbReference>
<dbReference type="AlphaFoldDB" id="A0A7H8QLN8"/>
<evidence type="ECO:0000256" key="3">
    <source>
        <dbReference type="ARBA" id="ARBA00023274"/>
    </source>
</evidence>